<proteinExistence type="predicted"/>
<dbReference type="AlphaFoldDB" id="A0A9D4HY24"/>
<dbReference type="EMBL" id="JAIWYP010000011">
    <property type="protein sequence ID" value="KAH3739615.1"/>
    <property type="molecule type" value="Genomic_DNA"/>
</dbReference>
<reference evidence="1" key="1">
    <citation type="journal article" date="2019" name="bioRxiv">
        <title>The Genome of the Zebra Mussel, Dreissena polymorpha: A Resource for Invasive Species Research.</title>
        <authorList>
            <person name="McCartney M.A."/>
            <person name="Auch B."/>
            <person name="Kono T."/>
            <person name="Mallez S."/>
            <person name="Zhang Y."/>
            <person name="Obille A."/>
            <person name="Becker A."/>
            <person name="Abrahante J.E."/>
            <person name="Garbe J."/>
            <person name="Badalamenti J.P."/>
            <person name="Herman A."/>
            <person name="Mangelson H."/>
            <person name="Liachko I."/>
            <person name="Sullivan S."/>
            <person name="Sone E.D."/>
            <person name="Koren S."/>
            <person name="Silverstein K.A.T."/>
            <person name="Beckman K.B."/>
            <person name="Gohl D.M."/>
        </authorList>
    </citation>
    <scope>NUCLEOTIDE SEQUENCE</scope>
    <source>
        <strain evidence="1">Duluth1</strain>
        <tissue evidence="1">Whole animal</tissue>
    </source>
</reference>
<sequence>MPAGIIRLLKIRRNLTSVYDTFVAGDIYTSVCDTFVASGIRWKRVGQLCGKRHPMVRL</sequence>
<reference evidence="1" key="2">
    <citation type="submission" date="2020-11" db="EMBL/GenBank/DDBJ databases">
        <authorList>
            <person name="McCartney M.A."/>
            <person name="Auch B."/>
            <person name="Kono T."/>
            <person name="Mallez S."/>
            <person name="Becker A."/>
            <person name="Gohl D.M."/>
            <person name="Silverstein K.A.T."/>
            <person name="Koren S."/>
            <person name="Bechman K.B."/>
            <person name="Herman A."/>
            <person name="Abrahante J.E."/>
            <person name="Garbe J."/>
        </authorList>
    </citation>
    <scope>NUCLEOTIDE SEQUENCE</scope>
    <source>
        <strain evidence="1">Duluth1</strain>
        <tissue evidence="1">Whole animal</tissue>
    </source>
</reference>
<comment type="caution">
    <text evidence="1">The sequence shown here is derived from an EMBL/GenBank/DDBJ whole genome shotgun (WGS) entry which is preliminary data.</text>
</comment>
<organism evidence="1 2">
    <name type="scientific">Dreissena polymorpha</name>
    <name type="common">Zebra mussel</name>
    <name type="synonym">Mytilus polymorpha</name>
    <dbReference type="NCBI Taxonomy" id="45954"/>
    <lineage>
        <taxon>Eukaryota</taxon>
        <taxon>Metazoa</taxon>
        <taxon>Spiralia</taxon>
        <taxon>Lophotrochozoa</taxon>
        <taxon>Mollusca</taxon>
        <taxon>Bivalvia</taxon>
        <taxon>Autobranchia</taxon>
        <taxon>Heteroconchia</taxon>
        <taxon>Euheterodonta</taxon>
        <taxon>Imparidentia</taxon>
        <taxon>Neoheterodontei</taxon>
        <taxon>Myida</taxon>
        <taxon>Dreissenoidea</taxon>
        <taxon>Dreissenidae</taxon>
        <taxon>Dreissena</taxon>
    </lineage>
</organism>
<keyword evidence="2" id="KW-1185">Reference proteome</keyword>
<evidence type="ECO:0000313" key="1">
    <source>
        <dbReference type="EMBL" id="KAH3739615.1"/>
    </source>
</evidence>
<protein>
    <submittedName>
        <fullName evidence="1">Uncharacterized protein</fullName>
    </submittedName>
</protein>
<name>A0A9D4HY24_DREPO</name>
<accession>A0A9D4HY24</accession>
<gene>
    <name evidence="1" type="ORF">DPMN_046269</name>
</gene>
<evidence type="ECO:0000313" key="2">
    <source>
        <dbReference type="Proteomes" id="UP000828390"/>
    </source>
</evidence>
<dbReference type="Proteomes" id="UP000828390">
    <property type="component" value="Unassembled WGS sequence"/>
</dbReference>